<protein>
    <submittedName>
        <fullName evidence="1">Uncharacterized protein</fullName>
    </submittedName>
</protein>
<organism evidence="1 2">
    <name type="scientific">Adiantum capillus-veneris</name>
    <name type="common">Maidenhair fern</name>
    <dbReference type="NCBI Taxonomy" id="13818"/>
    <lineage>
        <taxon>Eukaryota</taxon>
        <taxon>Viridiplantae</taxon>
        <taxon>Streptophyta</taxon>
        <taxon>Embryophyta</taxon>
        <taxon>Tracheophyta</taxon>
        <taxon>Polypodiopsida</taxon>
        <taxon>Polypodiidae</taxon>
        <taxon>Polypodiales</taxon>
        <taxon>Pteridineae</taxon>
        <taxon>Pteridaceae</taxon>
        <taxon>Vittarioideae</taxon>
        <taxon>Adiantum</taxon>
    </lineage>
</organism>
<dbReference type="Proteomes" id="UP000886520">
    <property type="component" value="Chromosome 8"/>
</dbReference>
<name>A0A9D4ZII5_ADICA</name>
<reference evidence="1" key="1">
    <citation type="submission" date="2021-01" db="EMBL/GenBank/DDBJ databases">
        <title>Adiantum capillus-veneris genome.</title>
        <authorList>
            <person name="Fang Y."/>
            <person name="Liao Q."/>
        </authorList>
    </citation>
    <scope>NUCLEOTIDE SEQUENCE</scope>
    <source>
        <strain evidence="1">H3</strain>
        <tissue evidence="1">Leaf</tissue>
    </source>
</reference>
<sequence length="82" mass="9032">MMRGRAEVGYERVLWVVVEGEVVRETLERVREDFIGVGYFLKDNGGILNVVVVLLLFVRVPSEGELEIGSADVLAAGCCVHP</sequence>
<proteinExistence type="predicted"/>
<evidence type="ECO:0000313" key="2">
    <source>
        <dbReference type="Proteomes" id="UP000886520"/>
    </source>
</evidence>
<accession>A0A9D4ZII5</accession>
<keyword evidence="2" id="KW-1185">Reference proteome</keyword>
<comment type="caution">
    <text evidence="1">The sequence shown here is derived from an EMBL/GenBank/DDBJ whole genome shotgun (WGS) entry which is preliminary data.</text>
</comment>
<dbReference type="AlphaFoldDB" id="A0A9D4ZII5"/>
<evidence type="ECO:0000313" key="1">
    <source>
        <dbReference type="EMBL" id="KAI5076749.1"/>
    </source>
</evidence>
<gene>
    <name evidence="1" type="ORF">GOP47_0008814</name>
</gene>
<dbReference type="EMBL" id="JABFUD020000008">
    <property type="protein sequence ID" value="KAI5076749.1"/>
    <property type="molecule type" value="Genomic_DNA"/>
</dbReference>